<feature type="compositionally biased region" description="Basic residues" evidence="1">
    <location>
        <begin position="17"/>
        <end position="32"/>
    </location>
</feature>
<sequence>MIVNAGCIHRNGPTHARSAHTKAPGHGHRVQQPRPHLRLAAVRRQPQQIRAGGHGRHVAGVGVAGDAEGRVQLPEPHQGRPLARGRKPKERALLFVVELLLQHSWSAGLRATYQDLPEPNHHLRRRRVAAATVALEVREVVDELLEVQLRDLDVFTAVGDLRLRRVPERRHRRRKGEPQRRDLLSRHLAQADEVAVELRVEVLQIVEGVPSPQDEVQQYVREHRLHKDVLVERLPDDLPDEVEDQQVVVVRDVGVGGRREGAVVRRLLEDAVGGVEYDPAERNEELLEEPATVHPLLADPRFIHENHANNPLELRPGERRKGGHPVFDDVRPSDHVGHHVVH</sequence>
<gene>
    <name evidence="2" type="ORF">BcabD6B2_28630</name>
</gene>
<comment type="caution">
    <text evidence="2">The sequence shown here is derived from an EMBL/GenBank/DDBJ whole genome shotgun (WGS) entry which is preliminary data.</text>
</comment>
<proteinExistence type="predicted"/>
<reference evidence="2 3" key="1">
    <citation type="submission" date="2021-06" db="EMBL/GenBank/DDBJ databases">
        <title>Genome sequence of Babesia caballi.</title>
        <authorList>
            <person name="Yamagishi J."/>
            <person name="Kidaka T."/>
            <person name="Ochi A."/>
        </authorList>
    </citation>
    <scope>NUCLEOTIDE SEQUENCE [LARGE SCALE GENOMIC DNA]</scope>
    <source>
        <strain evidence="2">USDA-D6B2</strain>
    </source>
</reference>
<feature type="region of interest" description="Disordered" evidence="1">
    <location>
        <begin position="308"/>
        <end position="342"/>
    </location>
</feature>
<evidence type="ECO:0000313" key="3">
    <source>
        <dbReference type="Proteomes" id="UP001497744"/>
    </source>
</evidence>
<dbReference type="Proteomes" id="UP001497744">
    <property type="component" value="Unassembled WGS sequence"/>
</dbReference>
<feature type="region of interest" description="Disordered" evidence="1">
    <location>
        <begin position="11"/>
        <end position="32"/>
    </location>
</feature>
<organism evidence="2 3">
    <name type="scientific">Babesia caballi</name>
    <dbReference type="NCBI Taxonomy" id="5871"/>
    <lineage>
        <taxon>Eukaryota</taxon>
        <taxon>Sar</taxon>
        <taxon>Alveolata</taxon>
        <taxon>Apicomplexa</taxon>
        <taxon>Aconoidasida</taxon>
        <taxon>Piroplasmida</taxon>
        <taxon>Babesiidae</taxon>
        <taxon>Babesia</taxon>
    </lineage>
</organism>
<name>A0AAV4LU10_BABCB</name>
<dbReference type="GeneID" id="94194909"/>
<accession>A0AAV4LU10</accession>
<protein>
    <submittedName>
        <fullName evidence="2">Cytochrome P450</fullName>
    </submittedName>
</protein>
<dbReference type="EMBL" id="BPLF01000002">
    <property type="protein sequence ID" value="GIX63428.1"/>
    <property type="molecule type" value="Genomic_DNA"/>
</dbReference>
<evidence type="ECO:0000313" key="2">
    <source>
        <dbReference type="EMBL" id="GIX63428.1"/>
    </source>
</evidence>
<evidence type="ECO:0000256" key="1">
    <source>
        <dbReference type="SAM" id="MobiDB-lite"/>
    </source>
</evidence>
<dbReference type="RefSeq" id="XP_067715497.1">
    <property type="nucleotide sequence ID" value="XM_067859396.1"/>
</dbReference>
<feature type="compositionally biased region" description="Basic and acidic residues" evidence="1">
    <location>
        <begin position="315"/>
        <end position="342"/>
    </location>
</feature>
<keyword evidence="3" id="KW-1185">Reference proteome</keyword>
<dbReference type="AlphaFoldDB" id="A0AAV4LU10"/>